<feature type="compositionally biased region" description="Polar residues" evidence="1">
    <location>
        <begin position="725"/>
        <end position="741"/>
    </location>
</feature>
<sequence>MRRQLFFLLRLLLLLFLSTLPLVDCQNSSIAPIANTVFDTRYNYTQCQESTTFRILDAQRSFNGSTNSYSLNVTGRSLISVANLSSTGTLYASAKAEVMLGNSIIYSHLAPLCPDIVGGCPVRSNDTVEIQHGFTLPNTSLPVGDIIVRYSTLTGEMEPWLCLTLAPVGYQHPTWKSIFIYLPIALTVFAAFVSFFASFATVPDTDHDVFLFTSNYAMLPATLRLKTPGFFDLIYHAQFIALLGQLNLDYPAFYSLFASNFAWSFLLFPTRWIPESATRALFDMGLANSTRRLDDSPRIAVNGTGMNNFAMATGIDINSLFMTSFIVLLMIMAGCLLVCLIIWVMVRCMTWYAPQQYKAQNSKVANFTIGIILRVLTLFYLPMMTLSFCQLMLPAPVVILLFAALVLVFHIFLVYGYIAFVLLDVRPPSLVFSDLTLLLRYGSLYNAYTDDHFHFFLYGLIHRIITGALVGWINIPGLSQILVIFVSESYFLLQHLIRKPYASRHVNMLHILCGCFRIIIVALSFVYIEPFGIADVSKQMVAWSQIILHFAMFLLVLFAVPVRNLVVLMTGLADDEIYETSAPPARMAWWRRKKGRGQRSIGASTRSEDDNDDGYSRSAPLPPLTHDTSRMSLLSNLQSTTTTLATMAAAAPLPKRASDPPPQPPPHQSDIQVHSNGWKTAGKKRRSFFNIDEDPANVLLQDQQQPSAYQPLITALHVNNPPAAPNQSQQRPSSSTATIPSFSRKGYQPALAYSIDDP</sequence>
<dbReference type="EMBL" id="JARTCD010000036">
    <property type="protein sequence ID" value="KAJ8656855.1"/>
    <property type="molecule type" value="Genomic_DNA"/>
</dbReference>
<feature type="transmembrane region" description="Helical" evidence="2">
    <location>
        <begin position="364"/>
        <end position="381"/>
    </location>
</feature>
<evidence type="ECO:0000313" key="6">
    <source>
        <dbReference type="Proteomes" id="UP001234581"/>
    </source>
</evidence>
<feature type="region of interest" description="Disordered" evidence="1">
    <location>
        <begin position="651"/>
        <end position="674"/>
    </location>
</feature>
<keyword evidence="2" id="KW-0812">Transmembrane</keyword>
<feature type="transmembrane region" description="Helical" evidence="2">
    <location>
        <begin position="393"/>
        <end position="418"/>
    </location>
</feature>
<evidence type="ECO:0000256" key="2">
    <source>
        <dbReference type="SAM" id="Phobius"/>
    </source>
</evidence>
<dbReference type="Proteomes" id="UP001234581">
    <property type="component" value="Unassembled WGS sequence"/>
</dbReference>
<reference evidence="5 6" key="1">
    <citation type="submission" date="2023-03" db="EMBL/GenBank/DDBJ databases">
        <title>Genome sequence of Lichtheimia ornata CBS 291.66.</title>
        <authorList>
            <person name="Mohabir J.T."/>
            <person name="Shea T.P."/>
            <person name="Kurbessoian T."/>
            <person name="Berby B."/>
            <person name="Fontaine J."/>
            <person name="Livny J."/>
            <person name="Gnirke A."/>
            <person name="Stajich J.E."/>
            <person name="Cuomo C.A."/>
        </authorList>
    </citation>
    <scope>NUCLEOTIDE SEQUENCE [LARGE SCALE GENOMIC DNA]</scope>
    <source>
        <strain evidence="5">CBS 291.66</strain>
    </source>
</reference>
<proteinExistence type="predicted"/>
<protein>
    <recommendedName>
        <fullName evidence="4">TRP C-terminal domain-containing protein</fullName>
    </recommendedName>
</protein>
<feature type="signal peptide" evidence="3">
    <location>
        <begin position="1"/>
        <end position="25"/>
    </location>
</feature>
<feature type="region of interest" description="Disordered" evidence="1">
    <location>
        <begin position="717"/>
        <end position="758"/>
    </location>
</feature>
<feature type="transmembrane region" description="Helical" evidence="2">
    <location>
        <begin position="430"/>
        <end position="448"/>
    </location>
</feature>
<dbReference type="GeneID" id="83214861"/>
<feature type="transmembrane region" description="Helical" evidence="2">
    <location>
        <begin position="540"/>
        <end position="560"/>
    </location>
</feature>
<dbReference type="AlphaFoldDB" id="A0AAD7XWA4"/>
<feature type="transmembrane region" description="Helical" evidence="2">
    <location>
        <begin position="455"/>
        <end position="475"/>
    </location>
</feature>
<dbReference type="InterPro" id="IPR040241">
    <property type="entry name" value="TRP_Flc/Pkd2-like"/>
</dbReference>
<dbReference type="RefSeq" id="XP_058341768.1">
    <property type="nucleotide sequence ID" value="XM_058487468.1"/>
</dbReference>
<keyword evidence="2" id="KW-1133">Transmembrane helix</keyword>
<name>A0AAD7XWA4_9FUNG</name>
<evidence type="ECO:0000313" key="5">
    <source>
        <dbReference type="EMBL" id="KAJ8656855.1"/>
    </source>
</evidence>
<feature type="transmembrane region" description="Helical" evidence="2">
    <location>
        <begin position="178"/>
        <end position="202"/>
    </location>
</feature>
<comment type="caution">
    <text evidence="5">The sequence shown here is derived from an EMBL/GenBank/DDBJ whole genome shotgun (WGS) entry which is preliminary data.</text>
</comment>
<dbReference type="PANTHER" id="PTHR31145:SF6">
    <property type="entry name" value="INTEGRAL MEMBRANE PROTEIN (AFU_ORTHOLOGUE AFUA_7G01610)"/>
    <property type="match status" value="1"/>
</dbReference>
<evidence type="ECO:0000256" key="3">
    <source>
        <dbReference type="SAM" id="SignalP"/>
    </source>
</evidence>
<feature type="domain" description="TRP C-terminal" evidence="4">
    <location>
        <begin position="227"/>
        <end position="570"/>
    </location>
</feature>
<dbReference type="GO" id="GO:0055085">
    <property type="term" value="P:transmembrane transport"/>
    <property type="evidence" value="ECO:0007669"/>
    <property type="project" value="TreeGrafter"/>
</dbReference>
<feature type="chain" id="PRO_5042072625" description="TRP C-terminal domain-containing protein" evidence="3">
    <location>
        <begin position="26"/>
        <end position="758"/>
    </location>
</feature>
<feature type="transmembrane region" description="Helical" evidence="2">
    <location>
        <begin position="509"/>
        <end position="528"/>
    </location>
</feature>
<evidence type="ECO:0000259" key="4">
    <source>
        <dbReference type="Pfam" id="PF06011"/>
    </source>
</evidence>
<keyword evidence="3" id="KW-0732">Signal</keyword>
<feature type="region of interest" description="Disordered" evidence="1">
    <location>
        <begin position="599"/>
        <end position="628"/>
    </location>
</feature>
<evidence type="ECO:0000256" key="1">
    <source>
        <dbReference type="SAM" id="MobiDB-lite"/>
    </source>
</evidence>
<feature type="transmembrane region" description="Helical" evidence="2">
    <location>
        <begin position="320"/>
        <end position="344"/>
    </location>
</feature>
<gene>
    <name evidence="5" type="ORF">O0I10_007452</name>
</gene>
<dbReference type="GO" id="GO:0016020">
    <property type="term" value="C:membrane"/>
    <property type="evidence" value="ECO:0007669"/>
    <property type="project" value="TreeGrafter"/>
</dbReference>
<dbReference type="InterPro" id="IPR010308">
    <property type="entry name" value="TRP_C"/>
</dbReference>
<dbReference type="Pfam" id="PF06011">
    <property type="entry name" value="TRP"/>
    <property type="match status" value="1"/>
</dbReference>
<keyword evidence="6" id="KW-1185">Reference proteome</keyword>
<dbReference type="PANTHER" id="PTHR31145">
    <property type="entry name" value="INTEGRAL MEMBRANE PROTEIN (AFU_ORTHOLOGUE AFUA_7G01610)"/>
    <property type="match status" value="1"/>
</dbReference>
<keyword evidence="2" id="KW-0472">Membrane</keyword>
<accession>A0AAD7XWA4</accession>
<organism evidence="5 6">
    <name type="scientific">Lichtheimia ornata</name>
    <dbReference type="NCBI Taxonomy" id="688661"/>
    <lineage>
        <taxon>Eukaryota</taxon>
        <taxon>Fungi</taxon>
        <taxon>Fungi incertae sedis</taxon>
        <taxon>Mucoromycota</taxon>
        <taxon>Mucoromycotina</taxon>
        <taxon>Mucoromycetes</taxon>
        <taxon>Mucorales</taxon>
        <taxon>Lichtheimiaceae</taxon>
        <taxon>Lichtheimia</taxon>
    </lineage>
</organism>